<dbReference type="Proteomes" id="UP000061660">
    <property type="component" value="Chromosome"/>
</dbReference>
<proteinExistence type="predicted"/>
<reference evidence="2" key="1">
    <citation type="submission" date="2015-12" db="EMBL/GenBank/DDBJ databases">
        <title>Complete genome sequences of two moderately thermophilic Paenibacillus species.</title>
        <authorList>
            <person name="Butler R.III."/>
            <person name="Wang J."/>
            <person name="Stark B.C."/>
            <person name="Pombert J.-F."/>
        </authorList>
    </citation>
    <scope>NUCLEOTIDE SEQUENCE [LARGE SCALE GENOMIC DNA]</scope>
    <source>
        <strain evidence="2">32O-Y</strain>
    </source>
</reference>
<evidence type="ECO:0000313" key="1">
    <source>
        <dbReference type="EMBL" id="ALS24736.1"/>
    </source>
</evidence>
<dbReference type="KEGG" id="pnp:IJ22_44500"/>
<dbReference type="STRING" id="162209.IJ22_44500"/>
<organism evidence="1 2">
    <name type="scientific">Paenibacillus naphthalenovorans</name>
    <dbReference type="NCBI Taxonomy" id="162209"/>
    <lineage>
        <taxon>Bacteria</taxon>
        <taxon>Bacillati</taxon>
        <taxon>Bacillota</taxon>
        <taxon>Bacilli</taxon>
        <taxon>Bacillales</taxon>
        <taxon>Paenibacillaceae</taxon>
        <taxon>Paenibacillus</taxon>
    </lineage>
</organism>
<keyword evidence="2" id="KW-1185">Reference proteome</keyword>
<dbReference type="OrthoDB" id="2819999at2"/>
<dbReference type="AlphaFoldDB" id="A0A0U2M8P2"/>
<protein>
    <submittedName>
        <fullName evidence="1">Uncharacterized protein</fullName>
    </submittedName>
</protein>
<dbReference type="PATRIC" id="fig|162209.4.peg.4697"/>
<evidence type="ECO:0000313" key="2">
    <source>
        <dbReference type="Proteomes" id="UP000061660"/>
    </source>
</evidence>
<dbReference type="EMBL" id="CP013652">
    <property type="protein sequence ID" value="ALS24736.1"/>
    <property type="molecule type" value="Genomic_DNA"/>
</dbReference>
<gene>
    <name evidence="1" type="ORF">IJ22_44500</name>
</gene>
<accession>A0A0U2M8P2</accession>
<reference evidence="1 2" key="2">
    <citation type="journal article" date="2016" name="Genome Announc.">
        <title>Complete Genome Sequences of Two Interactive Moderate Thermophiles, Paenibacillus napthalenovorans 32O-Y and Paenibacillus sp. 32O-W.</title>
        <authorList>
            <person name="Butler R.R.III."/>
            <person name="Wang J."/>
            <person name="Stark B.C."/>
            <person name="Pombert J.F."/>
        </authorList>
    </citation>
    <scope>NUCLEOTIDE SEQUENCE [LARGE SCALE GENOMIC DNA]</scope>
    <source>
        <strain evidence="1 2">32O-Y</strain>
    </source>
</reference>
<name>A0A0U2M8P2_9BACL</name>
<sequence>MTLQEPVNQVLEQRFGLSETGIAGAEHRFRLGSLLRLEEMSRFIRIYTEALKGSHIDVGGMFFIAWVTQVCSALQYTVSCHQAALNLHLDQLELQLRHHSDGPALAFRADSCVGTPCPADNREEWLSAIFHHWYIGQVKPLIASVSEAAGIPTAQLWAQLVTRLYYTIDVMIGEAEDEETRSRIKDDFAVLVHRIGPRIFEKKTNLLDLNFKMVESPADPDRLLRVKAACCLYYKTEKACGNYCFTCPKLSDKDREEKRRKLLTGTL</sequence>
<dbReference type="RefSeq" id="WP_062410296.1">
    <property type="nucleotide sequence ID" value="NZ_CP013652.1"/>
</dbReference>